<sequence>MKDAIRPAGAALAAFAFLSGTAACATPTAPEPQRTLSAPSRPPGDQQLAQVAAGALSDPDDVDEEGTFVLSATGPVGGTDSRSQIAPGTPLVVEAACVGEGSVTLTVTSGRATARQHLTCAGTPHARTFALTTRAGSIAFTADRGPATRGGLAYLARRPASEQR</sequence>
<proteinExistence type="predicted"/>
<evidence type="ECO:0000256" key="2">
    <source>
        <dbReference type="SAM" id="SignalP"/>
    </source>
</evidence>
<dbReference type="Proteomes" id="UP000599437">
    <property type="component" value="Unassembled WGS sequence"/>
</dbReference>
<dbReference type="EMBL" id="BMVO01000009">
    <property type="protein sequence ID" value="GHB06885.1"/>
    <property type="molecule type" value="Genomic_DNA"/>
</dbReference>
<evidence type="ECO:0000256" key="1">
    <source>
        <dbReference type="SAM" id="MobiDB-lite"/>
    </source>
</evidence>
<dbReference type="PROSITE" id="PS51257">
    <property type="entry name" value="PROKAR_LIPOPROTEIN"/>
    <property type="match status" value="1"/>
</dbReference>
<dbReference type="RefSeq" id="WP_138896813.1">
    <property type="nucleotide sequence ID" value="NZ_BMVO01000009.1"/>
</dbReference>
<name>A0ABQ3DP55_9ACTN</name>
<feature type="chain" id="PRO_5045866585" description="Lipoprotein" evidence="2">
    <location>
        <begin position="26"/>
        <end position="164"/>
    </location>
</feature>
<gene>
    <name evidence="3" type="ORF">GCM10010346_32640</name>
</gene>
<keyword evidence="2" id="KW-0732">Signal</keyword>
<keyword evidence="4" id="KW-1185">Reference proteome</keyword>
<feature type="region of interest" description="Disordered" evidence="1">
    <location>
        <begin position="26"/>
        <end position="62"/>
    </location>
</feature>
<accession>A0ABQ3DP55</accession>
<comment type="caution">
    <text evidence="3">The sequence shown here is derived from an EMBL/GenBank/DDBJ whole genome shotgun (WGS) entry which is preliminary data.</text>
</comment>
<reference evidence="4" key="1">
    <citation type="journal article" date="2019" name="Int. J. Syst. Evol. Microbiol.">
        <title>The Global Catalogue of Microorganisms (GCM) 10K type strain sequencing project: providing services to taxonomists for standard genome sequencing and annotation.</title>
        <authorList>
            <consortium name="The Broad Institute Genomics Platform"/>
            <consortium name="The Broad Institute Genome Sequencing Center for Infectious Disease"/>
            <person name="Wu L."/>
            <person name="Ma J."/>
        </authorList>
    </citation>
    <scope>NUCLEOTIDE SEQUENCE [LARGE SCALE GENOMIC DNA]</scope>
    <source>
        <strain evidence="4">JCM 4737</strain>
    </source>
</reference>
<protein>
    <recommendedName>
        <fullName evidence="5">Lipoprotein</fullName>
    </recommendedName>
</protein>
<evidence type="ECO:0000313" key="3">
    <source>
        <dbReference type="EMBL" id="GHB06885.1"/>
    </source>
</evidence>
<evidence type="ECO:0008006" key="5">
    <source>
        <dbReference type="Google" id="ProtNLM"/>
    </source>
</evidence>
<organism evidence="3 4">
    <name type="scientific">Streptomyces chryseus</name>
    <dbReference type="NCBI Taxonomy" id="68186"/>
    <lineage>
        <taxon>Bacteria</taxon>
        <taxon>Bacillati</taxon>
        <taxon>Actinomycetota</taxon>
        <taxon>Actinomycetes</taxon>
        <taxon>Kitasatosporales</taxon>
        <taxon>Streptomycetaceae</taxon>
        <taxon>Streptomyces</taxon>
    </lineage>
</organism>
<evidence type="ECO:0000313" key="4">
    <source>
        <dbReference type="Proteomes" id="UP000599437"/>
    </source>
</evidence>
<feature type="signal peptide" evidence="2">
    <location>
        <begin position="1"/>
        <end position="25"/>
    </location>
</feature>